<keyword evidence="1" id="KW-1133">Transmembrane helix</keyword>
<feature type="transmembrane region" description="Helical" evidence="1">
    <location>
        <begin position="396"/>
        <end position="421"/>
    </location>
</feature>
<name>A0A8K1CAE0_PYTOL</name>
<feature type="transmembrane region" description="Helical" evidence="1">
    <location>
        <begin position="442"/>
        <end position="470"/>
    </location>
</feature>
<keyword evidence="1" id="KW-0472">Membrane</keyword>
<dbReference type="OrthoDB" id="152055at2759"/>
<proteinExistence type="predicted"/>
<dbReference type="AlphaFoldDB" id="A0A8K1CAE0"/>
<comment type="caution">
    <text evidence="2">The sequence shown here is derived from an EMBL/GenBank/DDBJ whole genome shotgun (WGS) entry which is preliminary data.</text>
</comment>
<evidence type="ECO:0000313" key="2">
    <source>
        <dbReference type="EMBL" id="TMW59440.1"/>
    </source>
</evidence>
<protein>
    <submittedName>
        <fullName evidence="2">Uncharacterized protein</fullName>
    </submittedName>
</protein>
<evidence type="ECO:0000256" key="1">
    <source>
        <dbReference type="SAM" id="Phobius"/>
    </source>
</evidence>
<dbReference type="Proteomes" id="UP000794436">
    <property type="component" value="Unassembled WGS sequence"/>
</dbReference>
<feature type="transmembrane region" description="Helical" evidence="1">
    <location>
        <begin position="508"/>
        <end position="527"/>
    </location>
</feature>
<sequence length="739" mass="83906">MFSNVKKLKKIKVSPRRIFLLTLNVASTLLTLITGLRENPLIVFAMGRYDGIRARMRDGHLSYDIVPDDILDVSKMPDLVDAADAFRFISAPRRSPANLGEDRSTCMRVNAHRAPMMTLNFDDFWGKGARRIQVFAFSISARHCEVVNLLPAYVTSCIETHGNNATACHQFILEHFNELQTYHEIQTQAETDFGAPGKPFLKCKSRPPKPFDFEMDLMVQQSYWAGGSYHIEVQTSSCRAQPLLQDDHWTWELFQVESLDQAANVVIALPHSGLFARIVSYAYGFVTIVMIIQGVLAALIRSRRVQYLPQELRRTKEHRVARVIAPFMPIMALLAENENSVITFKGTVVMASDVWMNHWLYITLSILDAITSIRTTYVVLQTGTWMLKKKAAMENFIFLCGALTRITWLMCFLHTVIRLSLKLLLRSIKSMRIMRSSVRERIEWYIDGTALFLSYKIYNLLLCILLYLTLKIHGSTSLMKQQAVYKQGNYGGSLNIARFWGSEIACDLFIILSMLTLSGLIIGLALMRTKYRYLANSGVMRMLQDRYVFVGWDALTAAQMLKMDPYVPLHVDNDIALTGCSIGTLLQLFYASGPSGLVQLAGDYLFVDGGFSREVVKFRYPVKRAADMGLCATSRASAYRRDVDESSAVSPLRTAGKKLESNSNPETEQRAFSLFDRRLRLCTEGALGRILLIDVNHPGVIVKNPENGQREYEVRDALSFMTILDIKPLLQYKKRLRFE</sequence>
<feature type="transmembrane region" description="Helical" evidence="1">
    <location>
        <begin position="281"/>
        <end position="300"/>
    </location>
</feature>
<dbReference type="EMBL" id="SPLM01000109">
    <property type="protein sequence ID" value="TMW59440.1"/>
    <property type="molecule type" value="Genomic_DNA"/>
</dbReference>
<organism evidence="2 3">
    <name type="scientific">Pythium oligandrum</name>
    <name type="common">Mycoparasitic fungus</name>
    <dbReference type="NCBI Taxonomy" id="41045"/>
    <lineage>
        <taxon>Eukaryota</taxon>
        <taxon>Sar</taxon>
        <taxon>Stramenopiles</taxon>
        <taxon>Oomycota</taxon>
        <taxon>Peronosporomycetes</taxon>
        <taxon>Pythiales</taxon>
        <taxon>Pythiaceae</taxon>
        <taxon>Pythium</taxon>
    </lineage>
</organism>
<keyword evidence="3" id="KW-1185">Reference proteome</keyword>
<accession>A0A8K1CAE0</accession>
<keyword evidence="1" id="KW-0812">Transmembrane</keyword>
<gene>
    <name evidence="2" type="ORF">Poli38472_004509</name>
</gene>
<evidence type="ECO:0000313" key="3">
    <source>
        <dbReference type="Proteomes" id="UP000794436"/>
    </source>
</evidence>
<reference evidence="2" key="1">
    <citation type="submission" date="2019-03" db="EMBL/GenBank/DDBJ databases">
        <title>Long read genome sequence of the mycoparasitic Pythium oligandrum ATCC 38472 isolated from sugarbeet rhizosphere.</title>
        <authorList>
            <person name="Gaulin E."/>
        </authorList>
    </citation>
    <scope>NUCLEOTIDE SEQUENCE</scope>
    <source>
        <strain evidence="2">ATCC 38472_TT</strain>
    </source>
</reference>